<evidence type="ECO:0000256" key="3">
    <source>
        <dbReference type="ARBA" id="ARBA00022475"/>
    </source>
</evidence>
<evidence type="ECO:0000313" key="8">
    <source>
        <dbReference type="EMBL" id="GEK92639.1"/>
    </source>
</evidence>
<evidence type="ECO:0000256" key="6">
    <source>
        <dbReference type="ARBA" id="ARBA00023136"/>
    </source>
</evidence>
<sequence length="684" mass="74083">MNFGWLFAPSITSLMFALRTTVAALLALGIAFWMELGEPQWAAMTVWIVAQNSRGESISKGRWRVIGTVVGMVTAIGLIAAFPQAPWLFLPTLAVWVGLCAGLATLTHNFRGYALVLAGYTCTIIALGAASQPDHIFNVAMARGTYIILGVICETLMGMVFIPNVALKAKEELRVRLSGVLSRSVKVLTDVMRQKENAEDELCTLLGSLQASSDQIEFSRIEIRSSGNEVEHAYATLGLVARVLSRGLGLKSRLASVSHVPEALLPFMEEMADALEGLPARLGSDVRGIAALAQADALLSECRARMAGILPRDDDDSLIEGIVLTGVEVMLADLCETLRSYRASVDGAHVPQKHRLHRNADWRAATRNGVRTMAALMFGAYVWEVTAWPQGSVFLTFIAVVCARFATFENTVILSSAFFYGAVWAAIASTVPVFGVMPVTSSYALFSFTVGFFMLLGGLAFRNPATAVMAASFETFFPFLLGLDNQGRVSDLGWLNTTLALLLGLWSGVMIFRAVLPFTSGRAAKLLRSQLRRSLRRLALPGVMMDEEVWINEGTQSMERAVRFAGSLSSDRAEAILRGTLSVMTVGRNVLMLRKLAKAGSLPDAAVAAVDAMVGNLTRQRNALSHTAPTIQPTLDQLYALEREAQDTSIRHDLVLAIGSVLIVRSELPASRAFLKGYTTQEAV</sequence>
<name>A0A511AWP9_9PROT</name>
<dbReference type="RefSeq" id="WP_146793508.1">
    <property type="nucleotide sequence ID" value="NZ_BARC01000005.1"/>
</dbReference>
<evidence type="ECO:0000256" key="1">
    <source>
        <dbReference type="ARBA" id="ARBA00004651"/>
    </source>
</evidence>
<evidence type="ECO:0000256" key="2">
    <source>
        <dbReference type="ARBA" id="ARBA00022448"/>
    </source>
</evidence>
<keyword evidence="2" id="KW-0813">Transport</keyword>
<dbReference type="EMBL" id="BJUZ01000001">
    <property type="protein sequence ID" value="GEK92639.1"/>
    <property type="molecule type" value="Genomic_DNA"/>
</dbReference>
<accession>A0A511AWP9</accession>
<feature type="transmembrane region" description="Helical" evidence="7">
    <location>
        <begin position="113"/>
        <end position="132"/>
    </location>
</feature>
<dbReference type="Proteomes" id="UP000321230">
    <property type="component" value="Unassembled WGS sequence"/>
</dbReference>
<organism evidence="8 9">
    <name type="scientific">Gluconobacter wancherniae NBRC 103581</name>
    <dbReference type="NCBI Taxonomy" id="656744"/>
    <lineage>
        <taxon>Bacteria</taxon>
        <taxon>Pseudomonadati</taxon>
        <taxon>Pseudomonadota</taxon>
        <taxon>Alphaproteobacteria</taxon>
        <taxon>Acetobacterales</taxon>
        <taxon>Acetobacteraceae</taxon>
        <taxon>Gluconobacter</taxon>
    </lineage>
</organism>
<dbReference type="GO" id="GO:0022857">
    <property type="term" value="F:transmembrane transporter activity"/>
    <property type="evidence" value="ECO:0007669"/>
    <property type="project" value="InterPro"/>
</dbReference>
<dbReference type="AlphaFoldDB" id="A0A511AWP9"/>
<keyword evidence="3" id="KW-1003">Cell membrane</keyword>
<comment type="subcellular location">
    <subcellularLocation>
        <location evidence="1">Cell membrane</location>
        <topology evidence="1">Multi-pass membrane protein</topology>
    </subcellularLocation>
</comment>
<feature type="transmembrane region" description="Helical" evidence="7">
    <location>
        <begin position="6"/>
        <end position="34"/>
    </location>
</feature>
<gene>
    <name evidence="8" type="ORF">GWA01_04090</name>
</gene>
<dbReference type="OrthoDB" id="8005649at2"/>
<dbReference type="GO" id="GO:0005886">
    <property type="term" value="C:plasma membrane"/>
    <property type="evidence" value="ECO:0007669"/>
    <property type="project" value="UniProtKB-SubCell"/>
</dbReference>
<keyword evidence="9" id="KW-1185">Reference proteome</keyword>
<keyword evidence="5 7" id="KW-1133">Transmembrane helix</keyword>
<feature type="transmembrane region" description="Helical" evidence="7">
    <location>
        <begin position="495"/>
        <end position="516"/>
    </location>
</feature>
<dbReference type="PANTHER" id="PTHR30509:SF9">
    <property type="entry name" value="MULTIDRUG RESISTANCE PROTEIN MDTO"/>
    <property type="match status" value="1"/>
</dbReference>
<dbReference type="InterPro" id="IPR006726">
    <property type="entry name" value="PHBA_efflux_AaeB/fusaric-R"/>
</dbReference>
<reference evidence="8 9" key="1">
    <citation type="submission" date="2019-07" db="EMBL/GenBank/DDBJ databases">
        <title>Whole genome shotgun sequence of Gluconobacter wancherniae NBRC 103581.</title>
        <authorList>
            <person name="Hosoyama A."/>
            <person name="Uohara A."/>
            <person name="Ohji S."/>
            <person name="Ichikawa N."/>
        </authorList>
    </citation>
    <scope>NUCLEOTIDE SEQUENCE [LARGE SCALE GENOMIC DNA]</scope>
    <source>
        <strain evidence="8 9">NBRC 103581</strain>
    </source>
</reference>
<evidence type="ECO:0000256" key="5">
    <source>
        <dbReference type="ARBA" id="ARBA00022989"/>
    </source>
</evidence>
<evidence type="ECO:0000256" key="4">
    <source>
        <dbReference type="ARBA" id="ARBA00022692"/>
    </source>
</evidence>
<dbReference type="Pfam" id="PF04632">
    <property type="entry name" value="FUSC"/>
    <property type="match status" value="1"/>
</dbReference>
<evidence type="ECO:0000313" key="9">
    <source>
        <dbReference type="Proteomes" id="UP000321230"/>
    </source>
</evidence>
<keyword evidence="6 7" id="KW-0472">Membrane</keyword>
<feature type="transmembrane region" description="Helical" evidence="7">
    <location>
        <begin position="443"/>
        <end position="461"/>
    </location>
</feature>
<proteinExistence type="predicted"/>
<feature type="transmembrane region" description="Helical" evidence="7">
    <location>
        <begin position="418"/>
        <end position="437"/>
    </location>
</feature>
<comment type="caution">
    <text evidence="8">The sequence shown here is derived from an EMBL/GenBank/DDBJ whole genome shotgun (WGS) entry which is preliminary data.</text>
</comment>
<keyword evidence="4 7" id="KW-0812">Transmembrane</keyword>
<evidence type="ECO:0000256" key="7">
    <source>
        <dbReference type="SAM" id="Phobius"/>
    </source>
</evidence>
<protein>
    <submittedName>
        <fullName evidence="8">Fusaric acid resistance protein</fullName>
    </submittedName>
</protein>
<dbReference type="PANTHER" id="PTHR30509">
    <property type="entry name" value="P-HYDROXYBENZOIC ACID EFFLUX PUMP SUBUNIT-RELATED"/>
    <property type="match status" value="1"/>
</dbReference>
<feature type="transmembrane region" description="Helical" evidence="7">
    <location>
        <begin position="144"/>
        <end position="167"/>
    </location>
</feature>
<feature type="transmembrane region" description="Helical" evidence="7">
    <location>
        <begin position="63"/>
        <end position="82"/>
    </location>
</feature>
<feature type="transmembrane region" description="Helical" evidence="7">
    <location>
        <begin position="88"/>
        <end position="106"/>
    </location>
</feature>